<evidence type="ECO:0000313" key="1">
    <source>
        <dbReference type="EMBL" id="GAL80566.1"/>
    </source>
</evidence>
<dbReference type="EMBL" id="BBNU01000011">
    <property type="protein sequence ID" value="GAL80566.1"/>
    <property type="molecule type" value="Genomic_DNA"/>
</dbReference>
<comment type="caution">
    <text evidence="1">The sequence shown here is derived from an EMBL/GenBank/DDBJ whole genome shotgun (WGS) entry which is preliminary data.</text>
</comment>
<organism evidence="1 2">
    <name type="scientific">Algibacter lectus</name>
    <dbReference type="NCBI Taxonomy" id="221126"/>
    <lineage>
        <taxon>Bacteria</taxon>
        <taxon>Pseudomonadati</taxon>
        <taxon>Bacteroidota</taxon>
        <taxon>Flavobacteriia</taxon>
        <taxon>Flavobacteriales</taxon>
        <taxon>Flavobacteriaceae</taxon>
        <taxon>Algibacter</taxon>
    </lineage>
</organism>
<evidence type="ECO:0000313" key="2">
    <source>
        <dbReference type="Proteomes" id="UP000029643"/>
    </source>
</evidence>
<accession>A0A090WU93</accession>
<dbReference type="Proteomes" id="UP000029643">
    <property type="component" value="Unassembled WGS sequence"/>
</dbReference>
<dbReference type="AlphaFoldDB" id="A0A090WU93"/>
<proteinExistence type="predicted"/>
<gene>
    <name evidence="1" type="ORF">JCM19274_1192</name>
</gene>
<protein>
    <submittedName>
        <fullName evidence="1">Uncharacterized protein</fullName>
    </submittedName>
</protein>
<sequence length="39" mass="4542">MINDLLIKNITKNVAFSKTELEEFTQLFHSKSIKKKNSC</sequence>
<name>A0A090WU93_9FLAO</name>
<reference evidence="1 2" key="1">
    <citation type="journal article" date="2014" name="Genome Announc.">
        <title>Draft Genome Sequences of Marine Flavobacterium Algibacter lectus Strains SS8 and NR4.</title>
        <authorList>
            <person name="Takatani N."/>
            <person name="Nakanishi M."/>
            <person name="Meirelles P."/>
            <person name="Mino S."/>
            <person name="Suda W."/>
            <person name="Oshima K."/>
            <person name="Hattori M."/>
            <person name="Ohkuma M."/>
            <person name="Hosokawa M."/>
            <person name="Miyashita K."/>
            <person name="Thompson F.L."/>
            <person name="Niwa A."/>
            <person name="Sawabe T."/>
            <person name="Sawabe T."/>
        </authorList>
    </citation>
    <scope>NUCLEOTIDE SEQUENCE [LARGE SCALE GENOMIC DNA]</scope>
    <source>
        <strain evidence="2">JCM19274</strain>
    </source>
</reference>